<evidence type="ECO:0000313" key="2">
    <source>
        <dbReference type="EMBL" id="KAF9064785.1"/>
    </source>
</evidence>
<reference evidence="2" key="1">
    <citation type="submission" date="2020-11" db="EMBL/GenBank/DDBJ databases">
        <authorList>
            <consortium name="DOE Joint Genome Institute"/>
            <person name="Ahrendt S."/>
            <person name="Riley R."/>
            <person name="Andreopoulos W."/>
            <person name="Labutti K."/>
            <person name="Pangilinan J."/>
            <person name="Ruiz-Duenas F.J."/>
            <person name="Barrasa J.M."/>
            <person name="Sanchez-Garcia M."/>
            <person name="Camarero S."/>
            <person name="Miyauchi S."/>
            <person name="Serrano A."/>
            <person name="Linde D."/>
            <person name="Babiker R."/>
            <person name="Drula E."/>
            <person name="Ayuso-Fernandez I."/>
            <person name="Pacheco R."/>
            <person name="Padilla G."/>
            <person name="Ferreira P."/>
            <person name="Barriuso J."/>
            <person name="Kellner H."/>
            <person name="Castanera R."/>
            <person name="Alfaro M."/>
            <person name="Ramirez L."/>
            <person name="Pisabarro A.G."/>
            <person name="Kuo A."/>
            <person name="Tritt A."/>
            <person name="Lipzen A."/>
            <person name="He G."/>
            <person name="Yan M."/>
            <person name="Ng V."/>
            <person name="Cullen D."/>
            <person name="Martin F."/>
            <person name="Rosso M.-N."/>
            <person name="Henrissat B."/>
            <person name="Hibbett D."/>
            <person name="Martinez A.T."/>
            <person name="Grigoriev I.V."/>
        </authorList>
    </citation>
    <scope>NUCLEOTIDE SEQUENCE</scope>
    <source>
        <strain evidence="2">AH 40177</strain>
    </source>
</reference>
<dbReference type="EMBL" id="JADNRY010000115">
    <property type="protein sequence ID" value="KAF9064785.1"/>
    <property type="molecule type" value="Genomic_DNA"/>
</dbReference>
<keyword evidence="3" id="KW-1185">Reference proteome</keyword>
<dbReference type="GO" id="GO:0004061">
    <property type="term" value="F:arylformamidase activity"/>
    <property type="evidence" value="ECO:0007669"/>
    <property type="project" value="InterPro"/>
</dbReference>
<dbReference type="OrthoDB" id="7108654at2759"/>
<proteinExistence type="inferred from homology"/>
<gene>
    <name evidence="2" type="ORF">BDP27DRAFT_121310</name>
</gene>
<dbReference type="PANTHER" id="PTHR31118:SF12">
    <property type="entry name" value="CYCLASE-LIKE PROTEIN 2"/>
    <property type="match status" value="1"/>
</dbReference>
<organism evidence="2 3">
    <name type="scientific">Rhodocollybia butyracea</name>
    <dbReference type="NCBI Taxonomy" id="206335"/>
    <lineage>
        <taxon>Eukaryota</taxon>
        <taxon>Fungi</taxon>
        <taxon>Dikarya</taxon>
        <taxon>Basidiomycota</taxon>
        <taxon>Agaricomycotina</taxon>
        <taxon>Agaricomycetes</taxon>
        <taxon>Agaricomycetidae</taxon>
        <taxon>Agaricales</taxon>
        <taxon>Marasmiineae</taxon>
        <taxon>Omphalotaceae</taxon>
        <taxon>Rhodocollybia</taxon>
    </lineage>
</organism>
<accession>A0A9P5U2L4</accession>
<dbReference type="InterPro" id="IPR037175">
    <property type="entry name" value="KFase_sf"/>
</dbReference>
<dbReference type="Pfam" id="PF04199">
    <property type="entry name" value="Cyclase"/>
    <property type="match status" value="1"/>
</dbReference>
<dbReference type="PANTHER" id="PTHR31118">
    <property type="entry name" value="CYCLASE-LIKE PROTEIN 2"/>
    <property type="match status" value="1"/>
</dbReference>
<dbReference type="Gene3D" id="3.50.30.50">
    <property type="entry name" value="Putative cyclase"/>
    <property type="match status" value="1"/>
</dbReference>
<comment type="similarity">
    <text evidence="1">Belongs to the Cyclase 1 superfamily.</text>
</comment>
<evidence type="ECO:0000313" key="3">
    <source>
        <dbReference type="Proteomes" id="UP000772434"/>
    </source>
</evidence>
<evidence type="ECO:0000256" key="1">
    <source>
        <dbReference type="ARBA" id="ARBA00007865"/>
    </source>
</evidence>
<dbReference type="Proteomes" id="UP000772434">
    <property type="component" value="Unassembled WGS sequence"/>
</dbReference>
<dbReference type="InterPro" id="IPR007325">
    <property type="entry name" value="KFase/CYL"/>
</dbReference>
<dbReference type="AlphaFoldDB" id="A0A9P5U2L4"/>
<protein>
    <submittedName>
        <fullName evidence="2">Cyclase</fullName>
    </submittedName>
</protein>
<dbReference type="GO" id="GO:0019441">
    <property type="term" value="P:L-tryptophan catabolic process to kynurenine"/>
    <property type="evidence" value="ECO:0007669"/>
    <property type="project" value="InterPro"/>
</dbReference>
<sequence>MARKRELIDLSQPLDPNHISLWKTMPQFTCCPIATIANDTFSMHTISMGTHTGTHIDAPCHFTPGGQSIDQIPLDVLHGPALVVDLTHKRAKELITWKEDLSPYASQMHPGVIVLLHTGWPRYWAKSPVYFDHPFVDPPAATEILNRGVLVLGMDIPSPDETGQPGHPFHQIFLGAGGCLVENMTNLDKLGGMKPPMVHLAPINIVRSDGAPVRAVAWDESGSQ</sequence>
<comment type="caution">
    <text evidence="2">The sequence shown here is derived from an EMBL/GenBank/DDBJ whole genome shotgun (WGS) entry which is preliminary data.</text>
</comment>
<dbReference type="SUPFAM" id="SSF102198">
    <property type="entry name" value="Putative cyclase"/>
    <property type="match status" value="1"/>
</dbReference>
<name>A0A9P5U2L4_9AGAR</name>